<evidence type="ECO:0000313" key="2">
    <source>
        <dbReference type="Proteomes" id="UP000054359"/>
    </source>
</evidence>
<dbReference type="Proteomes" id="UP000054359">
    <property type="component" value="Unassembled WGS sequence"/>
</dbReference>
<reference evidence="1 2" key="1">
    <citation type="submission" date="2013-11" db="EMBL/GenBank/DDBJ databases">
        <title>Genome sequencing of Stegodyphus mimosarum.</title>
        <authorList>
            <person name="Bechsgaard J."/>
        </authorList>
    </citation>
    <scope>NUCLEOTIDE SEQUENCE [LARGE SCALE GENOMIC DNA]</scope>
</reference>
<feature type="non-terminal residue" evidence="1">
    <location>
        <position position="81"/>
    </location>
</feature>
<dbReference type="AlphaFoldDB" id="A0A087TRL2"/>
<sequence length="81" mass="9699">MELENINMSVENEKMLFPWVKVVNEKFSKAFTSDYETEALQLFCLNMKKEVQNSLHGEGKSKKRIQALFINLSYFYNHFIW</sequence>
<accession>A0A087TRL2</accession>
<dbReference type="OrthoDB" id="6437918at2759"/>
<protein>
    <submittedName>
        <fullName evidence="1">Uncharacterized protein</fullName>
    </submittedName>
</protein>
<organism evidence="1 2">
    <name type="scientific">Stegodyphus mimosarum</name>
    <name type="common">African social velvet spider</name>
    <dbReference type="NCBI Taxonomy" id="407821"/>
    <lineage>
        <taxon>Eukaryota</taxon>
        <taxon>Metazoa</taxon>
        <taxon>Ecdysozoa</taxon>
        <taxon>Arthropoda</taxon>
        <taxon>Chelicerata</taxon>
        <taxon>Arachnida</taxon>
        <taxon>Araneae</taxon>
        <taxon>Araneomorphae</taxon>
        <taxon>Entelegynae</taxon>
        <taxon>Eresoidea</taxon>
        <taxon>Eresidae</taxon>
        <taxon>Stegodyphus</taxon>
    </lineage>
</organism>
<name>A0A087TRL2_STEMI</name>
<keyword evidence="2" id="KW-1185">Reference proteome</keyword>
<dbReference type="EMBL" id="KK116427">
    <property type="protein sequence ID" value="KFM67751.1"/>
    <property type="molecule type" value="Genomic_DNA"/>
</dbReference>
<evidence type="ECO:0000313" key="1">
    <source>
        <dbReference type="EMBL" id="KFM67751.1"/>
    </source>
</evidence>
<gene>
    <name evidence="1" type="ORF">X975_17605</name>
</gene>
<proteinExistence type="predicted"/>